<proteinExistence type="predicted"/>
<dbReference type="Proteomes" id="UP001597076">
    <property type="component" value="Unassembled WGS sequence"/>
</dbReference>
<name>A0ABD6BJT5_9EURY</name>
<evidence type="ECO:0000313" key="2">
    <source>
        <dbReference type="Proteomes" id="UP001597076"/>
    </source>
</evidence>
<evidence type="ECO:0000313" key="1">
    <source>
        <dbReference type="EMBL" id="MFD1565364.1"/>
    </source>
</evidence>
<accession>A0ABD6BJT5</accession>
<reference evidence="1 2" key="1">
    <citation type="journal article" date="2019" name="Int. J. Syst. Evol. Microbiol.">
        <title>The Global Catalogue of Microorganisms (GCM) 10K type strain sequencing project: providing services to taxonomists for standard genome sequencing and annotation.</title>
        <authorList>
            <consortium name="The Broad Institute Genomics Platform"/>
            <consortium name="The Broad Institute Genome Sequencing Center for Infectious Disease"/>
            <person name="Wu L."/>
            <person name="Ma J."/>
        </authorList>
    </citation>
    <scope>NUCLEOTIDE SEQUENCE [LARGE SCALE GENOMIC DNA]</scope>
    <source>
        <strain evidence="1 2">CGMCC 1.12230</strain>
    </source>
</reference>
<organism evidence="1 2">
    <name type="scientific">Haloarchaeobius amylolyticus</name>
    <dbReference type="NCBI Taxonomy" id="1198296"/>
    <lineage>
        <taxon>Archaea</taxon>
        <taxon>Methanobacteriati</taxon>
        <taxon>Methanobacteriota</taxon>
        <taxon>Stenosarchaea group</taxon>
        <taxon>Halobacteria</taxon>
        <taxon>Halobacteriales</taxon>
        <taxon>Halorubellaceae</taxon>
        <taxon>Haloarchaeobius</taxon>
    </lineage>
</organism>
<dbReference type="AlphaFoldDB" id="A0ABD6BJT5"/>
<dbReference type="EMBL" id="JBHUDI010000011">
    <property type="protein sequence ID" value="MFD1565364.1"/>
    <property type="molecule type" value="Genomic_DNA"/>
</dbReference>
<protein>
    <submittedName>
        <fullName evidence="1">Uncharacterized protein</fullName>
    </submittedName>
</protein>
<sequence length="136" mass="14784">MVTKQDPIPPEALPPGWGLAEFGDDRFVYRHSNPPIELIAASTDPSRSHPGLGLCRYWELRYRYFLTDSTISRPIACVATRQAALDGLLESMRAIHEAASTVDDPVAVEAILDTVTLSELIPDGASPSLSDCCSNN</sequence>
<keyword evidence="2" id="KW-1185">Reference proteome</keyword>
<comment type="caution">
    <text evidence="1">The sequence shown here is derived from an EMBL/GenBank/DDBJ whole genome shotgun (WGS) entry which is preliminary data.</text>
</comment>
<gene>
    <name evidence="1" type="ORF">ACFR99_17650</name>
</gene>
<dbReference type="RefSeq" id="WP_390290191.1">
    <property type="nucleotide sequence ID" value="NZ_JBHUDI010000011.1"/>
</dbReference>